<evidence type="ECO:0000256" key="1">
    <source>
        <dbReference type="ARBA" id="ARBA00004204"/>
    </source>
</evidence>
<dbReference type="InterPro" id="IPR022587">
    <property type="entry name" value="MTMR12-like_C"/>
</dbReference>
<feature type="domain" description="Myotubularin phosphatase" evidence="9">
    <location>
        <begin position="285"/>
        <end position="723"/>
    </location>
</feature>
<reference evidence="10" key="2">
    <citation type="submission" date="2025-08" db="UniProtKB">
        <authorList>
            <consortium name="Ensembl"/>
        </authorList>
    </citation>
    <scope>IDENTIFICATION</scope>
    <source>
        <strain evidence="10">breed Abyssinian</strain>
    </source>
</reference>
<accession>A0ABI7YNW5</accession>
<dbReference type="InterPro" id="IPR010569">
    <property type="entry name" value="Myotubularin-like_Pase_dom"/>
</dbReference>
<evidence type="ECO:0000256" key="8">
    <source>
        <dbReference type="SAM" id="MobiDB-lite"/>
    </source>
</evidence>
<evidence type="ECO:0000256" key="2">
    <source>
        <dbReference type="ARBA" id="ARBA00004369"/>
    </source>
</evidence>
<dbReference type="Proteomes" id="UP000823872">
    <property type="component" value="Chromosome A1"/>
</dbReference>
<reference evidence="10 11" key="1">
    <citation type="submission" date="2021-02" db="EMBL/GenBank/DDBJ databases">
        <title>Safari Cat Assemblies.</title>
        <authorList>
            <person name="Bredemeyer K.R."/>
            <person name="Murphy W.J."/>
        </authorList>
    </citation>
    <scope>NUCLEOTIDE SEQUENCE [LARGE SCALE GENOMIC DNA]</scope>
</reference>
<protein>
    <recommendedName>
        <fullName evidence="4">Myotubularin-related protein 12</fullName>
    </recommendedName>
    <alternativeName>
        <fullName evidence="7">Inactive phosphatidylinositol 3-phosphatase 12</fullName>
    </alternativeName>
</protein>
<dbReference type="InterPro" id="IPR011993">
    <property type="entry name" value="PH-like_dom_sf"/>
</dbReference>
<reference evidence="10" key="3">
    <citation type="submission" date="2025-09" db="UniProtKB">
        <authorList>
            <consortium name="Ensembl"/>
        </authorList>
    </citation>
    <scope>IDENTIFICATION</scope>
    <source>
        <strain evidence="10">breed Abyssinian</strain>
    </source>
</reference>
<dbReference type="SUPFAM" id="SSF52799">
    <property type="entry name" value="(Phosphotyrosine protein) phosphatases II"/>
    <property type="match status" value="1"/>
</dbReference>
<evidence type="ECO:0000313" key="11">
    <source>
        <dbReference type="Proteomes" id="UP000823872"/>
    </source>
</evidence>
<keyword evidence="11" id="KW-1185">Reference proteome</keyword>
<name>A0ABI7YNW5_FELCA</name>
<dbReference type="Ensembl" id="ENSFCTT00005050121.1">
    <property type="protein sequence ID" value="ENSFCTP00005036496.1"/>
    <property type="gene ID" value="ENSFCTG00005017126.1"/>
</dbReference>
<organism evidence="10 11">
    <name type="scientific">Felis catus</name>
    <name type="common">Cat</name>
    <name type="synonym">Felis silvestris catus</name>
    <dbReference type="NCBI Taxonomy" id="9685"/>
    <lineage>
        <taxon>Eukaryota</taxon>
        <taxon>Metazoa</taxon>
        <taxon>Chordata</taxon>
        <taxon>Craniata</taxon>
        <taxon>Vertebrata</taxon>
        <taxon>Euteleostomi</taxon>
        <taxon>Mammalia</taxon>
        <taxon>Eutheria</taxon>
        <taxon>Laurasiatheria</taxon>
        <taxon>Carnivora</taxon>
        <taxon>Feliformia</taxon>
        <taxon>Felidae</taxon>
        <taxon>Felinae</taxon>
        <taxon>Felis</taxon>
    </lineage>
</organism>
<sequence length="827" mass="94572">MRRVLPEWSLSLKANLRPTDPPAASGGGVVSGCGFPTPWARARSGRGERCQRRSRMRASPGPQRPWGWAEPQPPVLVAAAAAGARAAASAPARRCFLGRRYAGERGSRRWRRHQGAQALLRVVRAPRGEQLLCEASTVLKYVQEDSCQRGIYGKLVCTDFKIAFLGDDDSALDNDETQFKNKVIGENDITLHCVDQIYGVFDEKKKTLFGQLKKYPEKLIIHCKDLRVFHFCLRYTKEEEVKRIVSGIIHHTQAPKLLKRLFLFSYAAAAQNHAATDPRNHTVMFDTLKDWCWELERTKGSVKYKAVSVNEGYKVCERLPAYFVVPTPLPEEDLSRFQGHGIPLWCWSCHNGCALLKMSALPKKEQDDGLSQMQKSFLDGIYKTIHRPPYEIVKTEDLSSNFLSLQDIQTAYSKFKQLFLIDNSTEFWDTDIKWFSLLESSSWLDIIRRCLKKAIEITECLEAQNVNVLLLEENASDLCCLVSSLVQVMMDPHCRTRIGFQSLVQKEWIMGGHSFLDRCNHLRQSDKEEVPVFLLFLDCVWQLVHQHPPAFDFTETYLTVLSDSLYIPIFSTFFFNSPHQKDNVGRESQDTQSKPLNLLTVWDWSVQFEPKAQMLLKNPLYVEKPKLDKGQRKGTRFKHQRQLSLPLTQSKSSPKRGFFREETDHLIKNLLGKRISKLINSSDELHDNFREFYDSWHSKPTDYHGLLLPHIEGPEIKVWAQRYLRWIPEAQILGGGRAATVSKLLEMMEEVERLQEKIDARPHGQGALLAEAPLLLRGSARLSALFPFALLQRHPSKPVLPTSGWKALGDEEDLAKREDEFVDLGDV</sequence>
<dbReference type="InterPro" id="IPR030564">
    <property type="entry name" value="Myotubularin"/>
</dbReference>
<evidence type="ECO:0000256" key="6">
    <source>
        <dbReference type="ARBA" id="ARBA00022951"/>
    </source>
</evidence>
<evidence type="ECO:0000256" key="3">
    <source>
        <dbReference type="ARBA" id="ARBA00007471"/>
    </source>
</evidence>
<dbReference type="Pfam" id="PF12578">
    <property type="entry name" value="3-PAP"/>
    <property type="match status" value="1"/>
</dbReference>
<feature type="region of interest" description="Disordered" evidence="8">
    <location>
        <begin position="41"/>
        <end position="69"/>
    </location>
</feature>
<dbReference type="CDD" id="cd14594">
    <property type="entry name" value="PTP-MTMR12"/>
    <property type="match status" value="1"/>
</dbReference>
<dbReference type="InterPro" id="IPR029021">
    <property type="entry name" value="Prot-tyrosine_phosphatase-like"/>
</dbReference>
<dbReference type="PROSITE" id="PS51257">
    <property type="entry name" value="PROKAR_LIPOPROTEIN"/>
    <property type="match status" value="1"/>
</dbReference>
<dbReference type="GeneTree" id="ENSGT00940000160263"/>
<feature type="compositionally biased region" description="Polar residues" evidence="8">
    <location>
        <begin position="642"/>
        <end position="652"/>
    </location>
</feature>
<dbReference type="PROSITE" id="PS51339">
    <property type="entry name" value="PPASE_MYOTUBULARIN"/>
    <property type="match status" value="1"/>
</dbReference>
<evidence type="ECO:0000256" key="4">
    <source>
        <dbReference type="ARBA" id="ARBA00018495"/>
    </source>
</evidence>
<feature type="compositionally biased region" description="Basic residues" evidence="8">
    <location>
        <begin position="632"/>
        <end position="641"/>
    </location>
</feature>
<evidence type="ECO:0000256" key="7">
    <source>
        <dbReference type="ARBA" id="ARBA00033343"/>
    </source>
</evidence>
<comment type="similarity">
    <text evidence="3">Belongs to the protein-tyrosine phosphatase family. Non-receptor class myotubularin subfamily.</text>
</comment>
<dbReference type="PANTHER" id="PTHR10807">
    <property type="entry name" value="MYOTUBULARIN-RELATED"/>
    <property type="match status" value="1"/>
</dbReference>
<dbReference type="SUPFAM" id="SSF50729">
    <property type="entry name" value="PH domain-like"/>
    <property type="match status" value="1"/>
</dbReference>
<evidence type="ECO:0000259" key="9">
    <source>
        <dbReference type="PROSITE" id="PS51339"/>
    </source>
</evidence>
<proteinExistence type="inferred from homology"/>
<dbReference type="Pfam" id="PF06602">
    <property type="entry name" value="Myotub-related"/>
    <property type="match status" value="1"/>
</dbReference>
<evidence type="ECO:0000256" key="5">
    <source>
        <dbReference type="ARBA" id="ARBA00022490"/>
    </source>
</evidence>
<feature type="region of interest" description="Disordered" evidence="8">
    <location>
        <begin position="631"/>
        <end position="655"/>
    </location>
</feature>
<evidence type="ECO:0000313" key="10">
    <source>
        <dbReference type="Ensembl" id="ENSFCTP00005036496.1"/>
    </source>
</evidence>
<keyword evidence="5" id="KW-0963">Cytoplasm</keyword>
<keyword evidence="6" id="KW-0703">Sarcoplasmic reticulum</keyword>
<dbReference type="InterPro" id="IPR030576">
    <property type="entry name" value="MTMR12_PTP"/>
</dbReference>
<gene>
    <name evidence="10" type="primary">MTMR12</name>
</gene>
<dbReference type="PANTHER" id="PTHR10807:SF37">
    <property type="entry name" value="MYOTUBULARIN-RELATED PROTEIN 12"/>
    <property type="match status" value="1"/>
</dbReference>
<dbReference type="Gene3D" id="2.30.29.30">
    <property type="entry name" value="Pleckstrin-homology domain (PH domain)/Phosphotyrosine-binding domain (PTB)"/>
    <property type="match status" value="1"/>
</dbReference>
<comment type="subcellular location">
    <subcellularLocation>
        <location evidence="1">Cytoplasm</location>
        <location evidence="1">Myofibril</location>
        <location evidence="1">Sarcomere</location>
    </subcellularLocation>
    <subcellularLocation>
        <location evidence="2">Sarcoplasmic reticulum</location>
    </subcellularLocation>
</comment>